<evidence type="ECO:0000256" key="3">
    <source>
        <dbReference type="PROSITE-ProRule" id="PRU00267"/>
    </source>
</evidence>
<name>A0AAN6UR67_9PEZI</name>
<dbReference type="SUPFAM" id="SSF47095">
    <property type="entry name" value="HMG-box"/>
    <property type="match status" value="1"/>
</dbReference>
<feature type="compositionally biased region" description="Basic and acidic residues" evidence="4">
    <location>
        <begin position="210"/>
        <end position="220"/>
    </location>
</feature>
<dbReference type="InterPro" id="IPR001660">
    <property type="entry name" value="SAM"/>
</dbReference>
<evidence type="ECO:0000313" key="7">
    <source>
        <dbReference type="Proteomes" id="UP001304895"/>
    </source>
</evidence>
<dbReference type="SUPFAM" id="SSF47769">
    <property type="entry name" value="SAM/Pointed domain"/>
    <property type="match status" value="1"/>
</dbReference>
<keyword evidence="7" id="KW-1185">Reference proteome</keyword>
<dbReference type="SMART" id="SM00398">
    <property type="entry name" value="HMG"/>
    <property type="match status" value="1"/>
</dbReference>
<dbReference type="Gene3D" id="1.10.150.50">
    <property type="entry name" value="Transcription Factor, Ets-1"/>
    <property type="match status" value="1"/>
</dbReference>
<dbReference type="PROSITE" id="PS50118">
    <property type="entry name" value="HMG_BOX_2"/>
    <property type="match status" value="1"/>
</dbReference>
<feature type="region of interest" description="Disordered" evidence="4">
    <location>
        <begin position="206"/>
        <end position="339"/>
    </location>
</feature>
<evidence type="ECO:0000259" key="5">
    <source>
        <dbReference type="PROSITE" id="PS50118"/>
    </source>
</evidence>
<dbReference type="Pfam" id="PF00536">
    <property type="entry name" value="SAM_1"/>
    <property type="match status" value="1"/>
</dbReference>
<dbReference type="GO" id="GO:0003677">
    <property type="term" value="F:DNA binding"/>
    <property type="evidence" value="ECO:0007669"/>
    <property type="project" value="UniProtKB-UniRule"/>
</dbReference>
<dbReference type="InterPro" id="IPR013761">
    <property type="entry name" value="SAM/pointed_sf"/>
</dbReference>
<accession>A0AAN6UR67</accession>
<reference evidence="6" key="1">
    <citation type="journal article" date="2023" name="Mol. Phylogenet. Evol.">
        <title>Genome-scale phylogeny and comparative genomics of the fungal order Sordariales.</title>
        <authorList>
            <person name="Hensen N."/>
            <person name="Bonometti L."/>
            <person name="Westerberg I."/>
            <person name="Brannstrom I.O."/>
            <person name="Guillou S."/>
            <person name="Cros-Aarteil S."/>
            <person name="Calhoun S."/>
            <person name="Haridas S."/>
            <person name="Kuo A."/>
            <person name="Mondo S."/>
            <person name="Pangilinan J."/>
            <person name="Riley R."/>
            <person name="LaButti K."/>
            <person name="Andreopoulos B."/>
            <person name="Lipzen A."/>
            <person name="Chen C."/>
            <person name="Yan M."/>
            <person name="Daum C."/>
            <person name="Ng V."/>
            <person name="Clum A."/>
            <person name="Steindorff A."/>
            <person name="Ohm R.A."/>
            <person name="Martin F."/>
            <person name="Silar P."/>
            <person name="Natvig D.O."/>
            <person name="Lalanne C."/>
            <person name="Gautier V."/>
            <person name="Ament-Velasquez S.L."/>
            <person name="Kruys A."/>
            <person name="Hutchinson M.I."/>
            <person name="Powell A.J."/>
            <person name="Barry K."/>
            <person name="Miller A.N."/>
            <person name="Grigoriev I.V."/>
            <person name="Debuchy R."/>
            <person name="Gladieux P."/>
            <person name="Hiltunen Thoren M."/>
            <person name="Johannesson H."/>
        </authorList>
    </citation>
    <scope>NUCLEOTIDE SEQUENCE</scope>
    <source>
        <strain evidence="6">CBS 123565</strain>
    </source>
</reference>
<reference evidence="6" key="2">
    <citation type="submission" date="2023-05" db="EMBL/GenBank/DDBJ databases">
        <authorList>
            <consortium name="Lawrence Berkeley National Laboratory"/>
            <person name="Steindorff A."/>
            <person name="Hensen N."/>
            <person name="Bonometti L."/>
            <person name="Westerberg I."/>
            <person name="Brannstrom I.O."/>
            <person name="Guillou S."/>
            <person name="Cros-Aarteil S."/>
            <person name="Calhoun S."/>
            <person name="Haridas S."/>
            <person name="Kuo A."/>
            <person name="Mondo S."/>
            <person name="Pangilinan J."/>
            <person name="Riley R."/>
            <person name="Labutti K."/>
            <person name="Andreopoulos B."/>
            <person name="Lipzen A."/>
            <person name="Chen C."/>
            <person name="Yanf M."/>
            <person name="Daum C."/>
            <person name="Ng V."/>
            <person name="Clum A."/>
            <person name="Ohm R."/>
            <person name="Martin F."/>
            <person name="Silar P."/>
            <person name="Natvig D."/>
            <person name="Lalanne C."/>
            <person name="Gautier V."/>
            <person name="Ament-Velasquez S.L."/>
            <person name="Kruys A."/>
            <person name="Hutchinson M.I."/>
            <person name="Powell A.J."/>
            <person name="Barry K."/>
            <person name="Miller A.N."/>
            <person name="Grigoriev I.V."/>
            <person name="Debuchy R."/>
            <person name="Gladieux P."/>
            <person name="Thoren M.H."/>
            <person name="Johannesson H."/>
        </authorList>
    </citation>
    <scope>NUCLEOTIDE SEQUENCE</scope>
    <source>
        <strain evidence="6">CBS 123565</strain>
    </source>
</reference>
<dbReference type="Pfam" id="PF00505">
    <property type="entry name" value="HMG_box"/>
    <property type="match status" value="1"/>
</dbReference>
<feature type="compositionally biased region" description="Low complexity" evidence="4">
    <location>
        <begin position="439"/>
        <end position="449"/>
    </location>
</feature>
<dbReference type="EMBL" id="MU853403">
    <property type="protein sequence ID" value="KAK4136396.1"/>
    <property type="molecule type" value="Genomic_DNA"/>
</dbReference>
<feature type="DNA-binding region" description="HMG box" evidence="3">
    <location>
        <begin position="120"/>
        <end position="186"/>
    </location>
</feature>
<feature type="compositionally biased region" description="Polar residues" evidence="4">
    <location>
        <begin position="299"/>
        <end position="314"/>
    </location>
</feature>
<feature type="region of interest" description="Disordered" evidence="4">
    <location>
        <begin position="358"/>
        <end position="420"/>
    </location>
</feature>
<feature type="domain" description="HMG box" evidence="5">
    <location>
        <begin position="120"/>
        <end position="186"/>
    </location>
</feature>
<evidence type="ECO:0000313" key="6">
    <source>
        <dbReference type="EMBL" id="KAK4136396.1"/>
    </source>
</evidence>
<dbReference type="GO" id="GO:0010468">
    <property type="term" value="P:regulation of gene expression"/>
    <property type="evidence" value="ECO:0007669"/>
    <property type="project" value="TreeGrafter"/>
</dbReference>
<dbReference type="PANTHER" id="PTHR46040">
    <property type="entry name" value="HIGH MOBILITY GROUP PROTEIN 2"/>
    <property type="match status" value="1"/>
</dbReference>
<dbReference type="PANTHER" id="PTHR46040:SF3">
    <property type="entry name" value="HIGH MOBILITY GROUP PROTEIN 2"/>
    <property type="match status" value="1"/>
</dbReference>
<feature type="non-terminal residue" evidence="6">
    <location>
        <position position="550"/>
    </location>
</feature>
<dbReference type="AlphaFoldDB" id="A0AAN6UR67"/>
<dbReference type="InterPro" id="IPR036910">
    <property type="entry name" value="HMG_box_dom_sf"/>
</dbReference>
<protein>
    <recommendedName>
        <fullName evidence="5">HMG box domain-containing protein</fullName>
    </recommendedName>
</protein>
<proteinExistence type="predicted"/>
<feature type="compositionally biased region" description="Low complexity" evidence="4">
    <location>
        <begin position="263"/>
        <end position="284"/>
    </location>
</feature>
<dbReference type="Proteomes" id="UP001304895">
    <property type="component" value="Unassembled WGS sequence"/>
</dbReference>
<gene>
    <name evidence="6" type="ORF">BT67DRAFT_345286</name>
</gene>
<organism evidence="6 7">
    <name type="scientific">Trichocladium antarcticum</name>
    <dbReference type="NCBI Taxonomy" id="1450529"/>
    <lineage>
        <taxon>Eukaryota</taxon>
        <taxon>Fungi</taxon>
        <taxon>Dikarya</taxon>
        <taxon>Ascomycota</taxon>
        <taxon>Pezizomycotina</taxon>
        <taxon>Sordariomycetes</taxon>
        <taxon>Sordariomycetidae</taxon>
        <taxon>Sordariales</taxon>
        <taxon>Chaetomiaceae</taxon>
        <taxon>Trichocladium</taxon>
    </lineage>
</organism>
<evidence type="ECO:0000256" key="2">
    <source>
        <dbReference type="ARBA" id="ARBA00023242"/>
    </source>
</evidence>
<keyword evidence="2 3" id="KW-0539">Nucleus</keyword>
<evidence type="ECO:0000256" key="4">
    <source>
        <dbReference type="SAM" id="MobiDB-lite"/>
    </source>
</evidence>
<dbReference type="GO" id="GO:0005634">
    <property type="term" value="C:nucleus"/>
    <property type="evidence" value="ECO:0007669"/>
    <property type="project" value="UniProtKB-UniRule"/>
</dbReference>
<sequence>MTQLLAGIFGELGIAQYLDAFLEQGFDSWETILDITESDFDALGVKLGHRRKLQRRIANSRGIAPEASLVSPTPSSADELRVPDAAVKVESPRLEGREPVGLVITKRKYRRHPKPDENAPERPPSAYVLFSNKMREELKGRNLSFTEIAKLVGENWQNLAASEKEPFESQAQAIKDKYLSDLTGYKKTPEYRKYMAYLHDFKVKHASPSQDKDASKRVRLSEAGSQGRGSPGATPTRRTSRSGSGAESRRGSEPPVGRQRGGSTVSATESQSTASQTPSTQISSPDESTNPAVVVKIEGQQSSDRSPVFDTNPQGAPLFPGHRHANHGDGRGMEHPSNQRQLPSLFDVFDGHGLPGGIRPSHDPNAFRFPSTHAVGSQGRPLDHSGGDARAAPLKSEQHFGNSSAYPTYGHPRAPVDGPLPIHALLAHNKSDAAFDSRQQQQQQQQQQQHVSRPLHGTPYHADQKPRLVHQPPNGAGLPVINGYHPGTPAHPQPHVSAHTHSHSLGSAFPARAGPPPPAGVPQQRGNSNIAAAGYDGMSALLKAGEIVDR</sequence>
<keyword evidence="1 3" id="KW-0238">DNA-binding</keyword>
<dbReference type="Gene3D" id="1.10.30.10">
    <property type="entry name" value="High mobility group box domain"/>
    <property type="match status" value="1"/>
</dbReference>
<comment type="caution">
    <text evidence="6">The sequence shown here is derived from an EMBL/GenBank/DDBJ whole genome shotgun (WGS) entry which is preliminary data.</text>
</comment>
<dbReference type="InterPro" id="IPR009071">
    <property type="entry name" value="HMG_box_dom"/>
</dbReference>
<evidence type="ECO:0000256" key="1">
    <source>
        <dbReference type="ARBA" id="ARBA00023125"/>
    </source>
</evidence>
<feature type="compositionally biased region" description="Low complexity" evidence="4">
    <location>
        <begin position="231"/>
        <end position="246"/>
    </location>
</feature>
<feature type="region of interest" description="Disordered" evidence="4">
    <location>
        <begin position="433"/>
        <end position="526"/>
    </location>
</feature>
<dbReference type="InterPro" id="IPR051965">
    <property type="entry name" value="ChromReg_NeuronalGeneExpr"/>
</dbReference>